<comment type="caution">
    <text evidence="3">The sequence shown here is derived from an EMBL/GenBank/DDBJ whole genome shotgun (WGS) entry which is preliminary data.</text>
</comment>
<dbReference type="Proteomes" id="UP000233766">
    <property type="component" value="Unassembled WGS sequence"/>
</dbReference>
<evidence type="ECO:0000313" key="3">
    <source>
        <dbReference type="EMBL" id="PKV76670.1"/>
    </source>
</evidence>
<protein>
    <submittedName>
        <fullName evidence="3">Uncharacterized protein</fullName>
    </submittedName>
</protein>
<gene>
    <name evidence="4" type="ORF">ATK86_4080</name>
    <name evidence="3" type="ORF">ATK86_7068</name>
</gene>
<name>A0A2N3V4W8_9NOCA</name>
<dbReference type="EMBL" id="PJMW01000003">
    <property type="protein sequence ID" value="PKV76670.1"/>
    <property type="molecule type" value="Genomic_DNA"/>
</dbReference>
<evidence type="ECO:0000256" key="2">
    <source>
        <dbReference type="SAM" id="SignalP"/>
    </source>
</evidence>
<sequence>MIFLASAVILCDSAAAVTPLAAVASGAPAEQPGTTDIAQGQSGSTETNAVQPQHRGCVAAFPAREQSTLITAPPQDGYDSDRLTAAGLPAVRATSSESAPALPCAGRVLLDMLCISRR</sequence>
<organism evidence="3 5">
    <name type="scientific">Nocardia fluminea</name>
    <dbReference type="NCBI Taxonomy" id="134984"/>
    <lineage>
        <taxon>Bacteria</taxon>
        <taxon>Bacillati</taxon>
        <taxon>Actinomycetota</taxon>
        <taxon>Actinomycetes</taxon>
        <taxon>Mycobacteriales</taxon>
        <taxon>Nocardiaceae</taxon>
        <taxon>Nocardia</taxon>
    </lineage>
</organism>
<evidence type="ECO:0000256" key="1">
    <source>
        <dbReference type="SAM" id="MobiDB-lite"/>
    </source>
</evidence>
<evidence type="ECO:0000313" key="4">
    <source>
        <dbReference type="EMBL" id="PKV79671.1"/>
    </source>
</evidence>
<proteinExistence type="predicted"/>
<keyword evidence="5" id="KW-1185">Reference proteome</keyword>
<feature type="region of interest" description="Disordered" evidence="1">
    <location>
        <begin position="26"/>
        <end position="49"/>
    </location>
</feature>
<evidence type="ECO:0000313" key="5">
    <source>
        <dbReference type="Proteomes" id="UP000233766"/>
    </source>
</evidence>
<feature type="chain" id="PRO_5044577406" evidence="2">
    <location>
        <begin position="22"/>
        <end position="118"/>
    </location>
</feature>
<reference evidence="3 5" key="1">
    <citation type="submission" date="2017-12" db="EMBL/GenBank/DDBJ databases">
        <title>Sequencing the genomes of 1000 Actinobacteria strains.</title>
        <authorList>
            <person name="Klenk H.-P."/>
        </authorList>
    </citation>
    <scope>NUCLEOTIDE SEQUENCE [LARGE SCALE GENOMIC DNA]</scope>
    <source>
        <strain evidence="3 5">DSM 44489</strain>
    </source>
</reference>
<dbReference type="EMBL" id="PJMW01000002">
    <property type="protein sequence ID" value="PKV79671.1"/>
    <property type="molecule type" value="Genomic_DNA"/>
</dbReference>
<keyword evidence="2" id="KW-0732">Signal</keyword>
<accession>A0A2N3V4W8</accession>
<dbReference type="AlphaFoldDB" id="A0A2N3V4W8"/>
<feature type="compositionally biased region" description="Polar residues" evidence="1">
    <location>
        <begin position="32"/>
        <end position="49"/>
    </location>
</feature>
<feature type="signal peptide" evidence="2">
    <location>
        <begin position="1"/>
        <end position="21"/>
    </location>
</feature>